<protein>
    <submittedName>
        <fullName evidence="2">Helix-turn-helix transcriptional regulator</fullName>
    </submittedName>
</protein>
<dbReference type="InterPro" id="IPR010982">
    <property type="entry name" value="Lambda_DNA-bd_dom_sf"/>
</dbReference>
<accession>A0ABV2ZMR1</accession>
<proteinExistence type="predicted"/>
<dbReference type="CDD" id="cd00093">
    <property type="entry name" value="HTH_XRE"/>
    <property type="match status" value="1"/>
</dbReference>
<dbReference type="InterPro" id="IPR043917">
    <property type="entry name" value="DUF5753"/>
</dbReference>
<dbReference type="EMBL" id="JBEZVE010000013">
    <property type="protein sequence ID" value="MEU3783849.1"/>
    <property type="molecule type" value="Genomic_DNA"/>
</dbReference>
<dbReference type="SUPFAM" id="SSF47413">
    <property type="entry name" value="lambda repressor-like DNA-binding domains"/>
    <property type="match status" value="1"/>
</dbReference>
<evidence type="ECO:0000259" key="1">
    <source>
        <dbReference type="PROSITE" id="PS50943"/>
    </source>
</evidence>
<reference evidence="2 3" key="1">
    <citation type="submission" date="2024-06" db="EMBL/GenBank/DDBJ databases">
        <title>The Natural Products Discovery Center: Release of the First 8490 Sequenced Strains for Exploring Actinobacteria Biosynthetic Diversity.</title>
        <authorList>
            <person name="Kalkreuter E."/>
            <person name="Kautsar S.A."/>
            <person name="Yang D."/>
            <person name="Bader C.D."/>
            <person name="Teijaro C.N."/>
            <person name="Fluegel L."/>
            <person name="Davis C.M."/>
            <person name="Simpson J.R."/>
            <person name="Lauterbach L."/>
            <person name="Steele A.D."/>
            <person name="Gui C."/>
            <person name="Meng S."/>
            <person name="Li G."/>
            <person name="Viehrig K."/>
            <person name="Ye F."/>
            <person name="Su P."/>
            <person name="Kiefer A.F."/>
            <person name="Nichols A."/>
            <person name="Cepeda A.J."/>
            <person name="Yan W."/>
            <person name="Fan B."/>
            <person name="Jiang Y."/>
            <person name="Adhikari A."/>
            <person name="Zheng C.-J."/>
            <person name="Schuster L."/>
            <person name="Cowan T.M."/>
            <person name="Smanski M.J."/>
            <person name="Chevrette M.G."/>
            <person name="De Carvalho L.P.S."/>
            <person name="Shen B."/>
        </authorList>
    </citation>
    <scope>NUCLEOTIDE SEQUENCE [LARGE SCALE GENOMIC DNA]</scope>
    <source>
        <strain evidence="2 3">NPDC033843</strain>
    </source>
</reference>
<gene>
    <name evidence="2" type="ORF">AB0E89_25440</name>
</gene>
<dbReference type="PROSITE" id="PS50943">
    <property type="entry name" value="HTH_CROC1"/>
    <property type="match status" value="1"/>
</dbReference>
<dbReference type="Gene3D" id="1.10.260.40">
    <property type="entry name" value="lambda repressor-like DNA-binding domains"/>
    <property type="match status" value="1"/>
</dbReference>
<keyword evidence="3" id="KW-1185">Reference proteome</keyword>
<evidence type="ECO:0000313" key="2">
    <source>
        <dbReference type="EMBL" id="MEU3783849.1"/>
    </source>
</evidence>
<dbReference type="InterPro" id="IPR001387">
    <property type="entry name" value="Cro/C1-type_HTH"/>
</dbReference>
<sequence length="274" mass="30865">MQTAKKPGKKVGSWVAVGALLAHCRKQARLTQEQLAEMATISVDLVGSIEQGRLALQPDRAEQFDELLGTGGVLEVLVTKLPVRDRVVQFAQGLVEHEQEAVNIQTYETQMVPGLLQTREYCLAAFDARYPALGSETAEQWVNARLDRQLIWQRTQPPVGHFIIEESILRREVGGPQVMRAQIRQILEYSEPVHMSFQIMPMDRMPHAGLAGPMTLLETPDHERLVYLEVQRASFLVDDPDEVSDYHLKYAMLRSQALSTGESVRFLHGLLGDR</sequence>
<dbReference type="RefSeq" id="WP_319341199.1">
    <property type="nucleotide sequence ID" value="NZ_JBEZVE010000013.1"/>
</dbReference>
<name>A0ABV2ZMR1_9ACTN</name>
<dbReference type="Pfam" id="PF19054">
    <property type="entry name" value="DUF5753"/>
    <property type="match status" value="1"/>
</dbReference>
<organism evidence="2 3">
    <name type="scientific">Streptomyces sp. 900129855</name>
    <dbReference type="NCBI Taxonomy" id="3155129"/>
    <lineage>
        <taxon>Bacteria</taxon>
        <taxon>Bacillati</taxon>
        <taxon>Actinomycetota</taxon>
        <taxon>Actinomycetes</taxon>
        <taxon>Kitasatosporales</taxon>
        <taxon>Streptomycetaceae</taxon>
        <taxon>Streptomyces</taxon>
    </lineage>
</organism>
<dbReference type="SMART" id="SM00530">
    <property type="entry name" value="HTH_XRE"/>
    <property type="match status" value="1"/>
</dbReference>
<feature type="domain" description="HTH cro/C1-type" evidence="1">
    <location>
        <begin position="21"/>
        <end position="74"/>
    </location>
</feature>
<dbReference type="Proteomes" id="UP001550739">
    <property type="component" value="Unassembled WGS sequence"/>
</dbReference>
<evidence type="ECO:0000313" key="3">
    <source>
        <dbReference type="Proteomes" id="UP001550739"/>
    </source>
</evidence>
<comment type="caution">
    <text evidence="2">The sequence shown here is derived from an EMBL/GenBank/DDBJ whole genome shotgun (WGS) entry which is preliminary data.</text>
</comment>
<dbReference type="Pfam" id="PF13560">
    <property type="entry name" value="HTH_31"/>
    <property type="match status" value="1"/>
</dbReference>